<reference evidence="3" key="1">
    <citation type="submission" date="2022-11" db="UniProtKB">
        <authorList>
            <consortium name="WormBaseParasite"/>
        </authorList>
    </citation>
    <scope>IDENTIFICATION</scope>
</reference>
<keyword evidence="2" id="KW-1185">Reference proteome</keyword>
<evidence type="ECO:0000313" key="2">
    <source>
        <dbReference type="Proteomes" id="UP000887565"/>
    </source>
</evidence>
<accession>A0A915HG30</accession>
<feature type="compositionally biased region" description="Basic residues" evidence="1">
    <location>
        <begin position="1"/>
        <end position="10"/>
    </location>
</feature>
<dbReference type="Proteomes" id="UP000887565">
    <property type="component" value="Unplaced"/>
</dbReference>
<proteinExistence type="predicted"/>
<protein>
    <submittedName>
        <fullName evidence="3">Uncharacterized protein</fullName>
    </submittedName>
</protein>
<evidence type="ECO:0000313" key="3">
    <source>
        <dbReference type="WBParaSite" id="nRc.2.0.1.t00255-RA"/>
    </source>
</evidence>
<organism evidence="2 3">
    <name type="scientific">Romanomermis culicivorax</name>
    <name type="common">Nematode worm</name>
    <dbReference type="NCBI Taxonomy" id="13658"/>
    <lineage>
        <taxon>Eukaryota</taxon>
        <taxon>Metazoa</taxon>
        <taxon>Ecdysozoa</taxon>
        <taxon>Nematoda</taxon>
        <taxon>Enoplea</taxon>
        <taxon>Dorylaimia</taxon>
        <taxon>Mermithida</taxon>
        <taxon>Mermithoidea</taxon>
        <taxon>Mermithidae</taxon>
        <taxon>Romanomermis</taxon>
    </lineage>
</organism>
<sequence>MPRNYKRKRPDRSTLHDKYKSNHSNKVERPTVFTQEEELAFVDVVIKVAEWGFPLSILDLKHIIKGYLDRAGRKVENFVENKPGKELCLSFLKHHENALSQRFASNIKRSRALVSVEEMEKYFGHLKTSLEGASPENIFN</sequence>
<feature type="region of interest" description="Disordered" evidence="1">
    <location>
        <begin position="1"/>
        <end position="27"/>
    </location>
</feature>
<evidence type="ECO:0000256" key="1">
    <source>
        <dbReference type="SAM" id="MobiDB-lite"/>
    </source>
</evidence>
<dbReference type="AlphaFoldDB" id="A0A915HG30"/>
<feature type="compositionally biased region" description="Basic and acidic residues" evidence="1">
    <location>
        <begin position="11"/>
        <end position="27"/>
    </location>
</feature>
<name>A0A915HG30_ROMCU</name>
<dbReference type="WBParaSite" id="nRc.2.0.1.t00255-RA">
    <property type="protein sequence ID" value="nRc.2.0.1.t00255-RA"/>
    <property type="gene ID" value="nRc.2.0.1.g00255"/>
</dbReference>